<dbReference type="AlphaFoldDB" id="A0A212IV61"/>
<evidence type="ECO:0000313" key="1">
    <source>
        <dbReference type="EMBL" id="SBV91049.1"/>
    </source>
</evidence>
<accession>A0A212IV61</accession>
<dbReference type="EMBL" id="FLUM01000001">
    <property type="protein sequence ID" value="SBV91049.1"/>
    <property type="molecule type" value="Genomic_DNA"/>
</dbReference>
<protein>
    <submittedName>
        <fullName evidence="1">Uncharacterized protein</fullName>
    </submittedName>
</protein>
<gene>
    <name evidence="1" type="ORF">KL86DYS1_10234</name>
</gene>
<proteinExistence type="predicted"/>
<reference evidence="1" key="1">
    <citation type="submission" date="2016-04" db="EMBL/GenBank/DDBJ databases">
        <authorList>
            <person name="Evans L.H."/>
            <person name="Alamgir A."/>
            <person name="Owens N."/>
            <person name="Weber N.D."/>
            <person name="Virtaneva K."/>
            <person name="Barbian K."/>
            <person name="Babar A."/>
            <person name="Rosenke K."/>
        </authorList>
    </citation>
    <scope>NUCLEOTIDE SEQUENCE</scope>
    <source>
        <strain evidence="1">86-1</strain>
    </source>
</reference>
<name>A0A212IV61_9BACT</name>
<sequence length="46" mass="5449">MYFNILEFKDTENLINRGLTASFSKINTRKLVTFQLTVNNVLTQRR</sequence>
<organism evidence="1">
    <name type="scientific">uncultured Dysgonomonas sp</name>
    <dbReference type="NCBI Taxonomy" id="206096"/>
    <lineage>
        <taxon>Bacteria</taxon>
        <taxon>Pseudomonadati</taxon>
        <taxon>Bacteroidota</taxon>
        <taxon>Bacteroidia</taxon>
        <taxon>Bacteroidales</taxon>
        <taxon>Dysgonomonadaceae</taxon>
        <taxon>Dysgonomonas</taxon>
        <taxon>environmental samples</taxon>
    </lineage>
</organism>